<accession>A0A5B8SM83</accession>
<evidence type="ECO:0000313" key="2">
    <source>
        <dbReference type="EMBL" id="QEA38189.1"/>
    </source>
</evidence>
<dbReference type="InterPro" id="IPR038561">
    <property type="entry name" value="SoxD_sf"/>
</dbReference>
<dbReference type="GO" id="GO:0008115">
    <property type="term" value="F:sarcosine oxidase activity"/>
    <property type="evidence" value="ECO:0007669"/>
    <property type="project" value="InterPro"/>
</dbReference>
<dbReference type="NCBIfam" id="TIGR01374">
    <property type="entry name" value="soxD"/>
    <property type="match status" value="1"/>
</dbReference>
<dbReference type="AlphaFoldDB" id="A0A5B8SM83"/>
<protein>
    <submittedName>
        <fullName evidence="2">Sarcosine oxidase subunit delta</fullName>
    </submittedName>
</protein>
<dbReference type="GO" id="GO:0046653">
    <property type="term" value="P:tetrahydrofolate metabolic process"/>
    <property type="evidence" value="ECO:0007669"/>
    <property type="project" value="InterPro"/>
</dbReference>
<dbReference type="OrthoDB" id="7159274at2"/>
<evidence type="ECO:0000313" key="3">
    <source>
        <dbReference type="Proteomes" id="UP000321272"/>
    </source>
</evidence>
<dbReference type="Pfam" id="PF04267">
    <property type="entry name" value="SoxD"/>
    <property type="match status" value="1"/>
</dbReference>
<dbReference type="Gene3D" id="3.30.2270.10">
    <property type="entry name" value="Folate-binding superfamily"/>
    <property type="match status" value="1"/>
</dbReference>
<dbReference type="InterPro" id="IPR006279">
    <property type="entry name" value="SoxD"/>
</dbReference>
<dbReference type="RefSeq" id="WP_147183257.1">
    <property type="nucleotide sequence ID" value="NZ_CP042382.1"/>
</dbReference>
<evidence type="ECO:0000256" key="1">
    <source>
        <dbReference type="SAM" id="MobiDB-lite"/>
    </source>
</evidence>
<feature type="region of interest" description="Disordered" evidence="1">
    <location>
        <begin position="91"/>
        <end position="141"/>
    </location>
</feature>
<dbReference type="KEGG" id="paur:FGL86_03275"/>
<dbReference type="EMBL" id="CP042382">
    <property type="protein sequence ID" value="QEA38189.1"/>
    <property type="molecule type" value="Genomic_DNA"/>
</dbReference>
<keyword evidence="3" id="KW-1185">Reference proteome</keyword>
<name>A0A5B8SM83_9GAMM</name>
<dbReference type="Proteomes" id="UP000321272">
    <property type="component" value="Chromosome"/>
</dbReference>
<organism evidence="2 3">
    <name type="scientific">Pistricoccus aurantiacus</name>
    <dbReference type="NCBI Taxonomy" id="1883414"/>
    <lineage>
        <taxon>Bacteria</taxon>
        <taxon>Pseudomonadati</taxon>
        <taxon>Pseudomonadota</taxon>
        <taxon>Gammaproteobacteria</taxon>
        <taxon>Oceanospirillales</taxon>
        <taxon>Halomonadaceae</taxon>
        <taxon>Pistricoccus</taxon>
    </lineage>
</organism>
<reference evidence="2 3" key="1">
    <citation type="submission" date="2019-06" db="EMBL/GenBank/DDBJ databases">
        <title>Genome analyses of bacteria isolated from kimchi.</title>
        <authorList>
            <person name="Lee S."/>
            <person name="Ahn S."/>
            <person name="Roh S."/>
        </authorList>
    </citation>
    <scope>NUCLEOTIDE SEQUENCE [LARGE SCALE GENOMIC DNA]</scope>
    <source>
        <strain evidence="2 3">CBA4606</strain>
    </source>
</reference>
<feature type="compositionally biased region" description="Basic and acidic residues" evidence="1">
    <location>
        <begin position="132"/>
        <end position="141"/>
    </location>
</feature>
<sequence length="141" mass="16300">MFYIHCPYCDEHREEEEFHPKGQAHIARPKDPENCSDEEWGDYLFFRDNPRGIHHELWVHSVGCRKFFNITRNTASYEILETYRIGEQPRVTAQSLADKEKESGVQAADGGWQTVGARPETEALNKNQETSKTTDKKEASV</sequence>
<proteinExistence type="predicted"/>
<gene>
    <name evidence="2" type="ORF">FGL86_03275</name>
</gene>